<organism evidence="3 4">
    <name type="scientific">Parabacteroides distasonis</name>
    <dbReference type="NCBI Taxonomy" id="823"/>
    <lineage>
        <taxon>Bacteria</taxon>
        <taxon>Pseudomonadati</taxon>
        <taxon>Bacteroidota</taxon>
        <taxon>Bacteroidia</taxon>
        <taxon>Bacteroidales</taxon>
        <taxon>Tannerellaceae</taxon>
        <taxon>Parabacteroides</taxon>
    </lineage>
</organism>
<dbReference type="InterPro" id="IPR052726">
    <property type="entry name" value="Phage_Baseplate_Hub"/>
</dbReference>
<reference evidence="3 4" key="1">
    <citation type="journal article" date="2019" name="Nat. Med.">
        <title>A library of human gut bacterial isolates paired with longitudinal multiomics data enables mechanistic microbiome research.</title>
        <authorList>
            <person name="Poyet M."/>
            <person name="Groussin M."/>
            <person name="Gibbons S.M."/>
            <person name="Avila-Pacheco J."/>
            <person name="Jiang X."/>
            <person name="Kearney S.M."/>
            <person name="Perrotta A.R."/>
            <person name="Berdy B."/>
            <person name="Zhao S."/>
            <person name="Lieberman T.D."/>
            <person name="Swanson P.K."/>
            <person name="Smith M."/>
            <person name="Roesemann S."/>
            <person name="Alexander J.E."/>
            <person name="Rich S.A."/>
            <person name="Livny J."/>
            <person name="Vlamakis H."/>
            <person name="Clish C."/>
            <person name="Bullock K."/>
            <person name="Deik A."/>
            <person name="Scott J."/>
            <person name="Pierce K.A."/>
            <person name="Xavier R.J."/>
            <person name="Alm E.J."/>
        </authorList>
    </citation>
    <scope>NUCLEOTIDE SEQUENCE [LARGE SCALE GENOMIC DNA]</scope>
    <source>
        <strain evidence="3 4">BIOML-A41</strain>
    </source>
</reference>
<dbReference type="Proteomes" id="UP000463337">
    <property type="component" value="Unassembled WGS sequence"/>
</dbReference>
<dbReference type="EMBL" id="WKLT01000038">
    <property type="protein sequence ID" value="MRY60509.1"/>
    <property type="molecule type" value="Genomic_DNA"/>
</dbReference>
<comment type="caution">
    <text evidence="3">The sequence shown here is derived from an EMBL/GenBank/DDBJ whole genome shotgun (WGS) entry which is preliminary data.</text>
</comment>
<dbReference type="AlphaFoldDB" id="A0A7K0GMW9"/>
<proteinExistence type="predicted"/>
<dbReference type="PANTHER" id="PTHR35862">
    <property type="entry name" value="FELS-2 PROPHAGE PROTEIN"/>
    <property type="match status" value="1"/>
</dbReference>
<dbReference type="InterPro" id="IPR014507">
    <property type="entry name" value="Baseplate_assembly_J_pred"/>
</dbReference>
<feature type="domain" description="Baseplate J-like C-terminal" evidence="2">
    <location>
        <begin position="224"/>
        <end position="305"/>
    </location>
</feature>
<evidence type="ECO:0000313" key="4">
    <source>
        <dbReference type="Proteomes" id="UP000463337"/>
    </source>
</evidence>
<evidence type="ECO:0000313" key="3">
    <source>
        <dbReference type="EMBL" id="MRY60509.1"/>
    </source>
</evidence>
<evidence type="ECO:0000259" key="1">
    <source>
        <dbReference type="Pfam" id="PF26078"/>
    </source>
</evidence>
<dbReference type="Pfam" id="PF26079">
    <property type="entry name" value="Baseplate_J_C"/>
    <property type="match status" value="1"/>
</dbReference>
<dbReference type="RefSeq" id="WP_053314957.1">
    <property type="nucleotide sequence ID" value="NZ_WKLT01000038.1"/>
</dbReference>
<dbReference type="InterPro" id="IPR058531">
    <property type="entry name" value="Baseplate_J_M"/>
</dbReference>
<dbReference type="InterPro" id="IPR058530">
    <property type="entry name" value="Baseplate_J-like_C"/>
</dbReference>
<name>A0A7K0GMW9_PARDI</name>
<protein>
    <submittedName>
        <fullName evidence="3">Baseplate J protein</fullName>
    </submittedName>
</protein>
<gene>
    <name evidence="3" type="ORF">GKD59_21925</name>
</gene>
<dbReference type="Pfam" id="PF26078">
    <property type="entry name" value="Baseplate_J_M"/>
    <property type="match status" value="1"/>
</dbReference>
<evidence type="ECO:0000259" key="2">
    <source>
        <dbReference type="Pfam" id="PF26079"/>
    </source>
</evidence>
<sequence length="311" mass="33525">MTAFKLLDLSKVPVPDIITSPDFETKYEELKAILVGFNPDYAEVLQLESDPLAGALQTFAYRELVLEAKINDATRANMLASSKGNDLDGIGARYNVERLVVQEGDELARPPIPRIMEDDDSYRRRIQMAFDGLNTAGSDDAYVFHALSASGKVLDADATSPSPCNMVVTVLSRDGNGTPDNDLLVAVRRYFGLTDDGLAPAKQTSKVRPLGDRVMVVPASVTEYAVVAELTILPGPAGDVIRQTAEAAVLEYVNDRHKLGYDVTRSGLYAALHRPGVHNVRLISPAADLVMDNTQAAFCTGVTVTVGGVDE</sequence>
<dbReference type="PIRSF" id="PIRSF020481">
    <property type="entry name" value="BAP"/>
    <property type="match status" value="1"/>
</dbReference>
<feature type="domain" description="Baseplate J-like central" evidence="1">
    <location>
        <begin position="135"/>
        <end position="218"/>
    </location>
</feature>
<accession>A0A7K0GMW9</accession>
<dbReference type="PANTHER" id="PTHR35862:SF1">
    <property type="entry name" value="FELS-2 PROPHAGE PROTEIN"/>
    <property type="match status" value="1"/>
</dbReference>